<reference evidence="2 3" key="1">
    <citation type="journal article" date="2016" name="Int. J. Syst. Evol. Microbiol.">
        <title>Pyruvatibacter mobilis gen. nov., sp. nov., a marine bacterium from the culture broth of Picochlorum sp. 122.</title>
        <authorList>
            <person name="Wang G."/>
            <person name="Tang M."/>
            <person name="Wu H."/>
            <person name="Dai S."/>
            <person name="Li T."/>
            <person name="Chen C."/>
            <person name="He H."/>
            <person name="Fan J."/>
            <person name="Xiang W."/>
            <person name="Li X."/>
        </authorList>
    </citation>
    <scope>NUCLEOTIDE SEQUENCE [LARGE SCALE GENOMIC DNA]</scope>
    <source>
        <strain evidence="2 3">GYP-11</strain>
    </source>
</reference>
<dbReference type="RefSeq" id="WP_160588757.1">
    <property type="nucleotide sequence ID" value="NZ_BMHN01000001.1"/>
</dbReference>
<gene>
    <name evidence="2" type="ORF">GTQ45_13410</name>
</gene>
<dbReference type="InterPro" id="IPR011990">
    <property type="entry name" value="TPR-like_helical_dom_sf"/>
</dbReference>
<evidence type="ECO:0008006" key="4">
    <source>
        <dbReference type="Google" id="ProtNLM"/>
    </source>
</evidence>
<dbReference type="AlphaFoldDB" id="A0A845QDU8"/>
<evidence type="ECO:0000313" key="3">
    <source>
        <dbReference type="Proteomes" id="UP000470384"/>
    </source>
</evidence>
<dbReference type="SUPFAM" id="SSF81901">
    <property type="entry name" value="HCP-like"/>
    <property type="match status" value="2"/>
</dbReference>
<keyword evidence="1" id="KW-0732">Signal</keyword>
<dbReference type="PANTHER" id="PTHR11102">
    <property type="entry name" value="SEL-1-LIKE PROTEIN"/>
    <property type="match status" value="1"/>
</dbReference>
<accession>A0A845QDU8</accession>
<name>A0A845QDU8_9HYPH</name>
<keyword evidence="3" id="KW-1185">Reference proteome</keyword>
<evidence type="ECO:0000256" key="1">
    <source>
        <dbReference type="SAM" id="SignalP"/>
    </source>
</evidence>
<feature type="chain" id="PRO_5032636519" description="Sel1 repeat family protein" evidence="1">
    <location>
        <begin position="20"/>
        <end position="366"/>
    </location>
</feature>
<protein>
    <recommendedName>
        <fullName evidence="4">Sel1 repeat family protein</fullName>
    </recommendedName>
</protein>
<dbReference type="PANTHER" id="PTHR11102:SF160">
    <property type="entry name" value="ERAD-ASSOCIATED E3 UBIQUITIN-PROTEIN LIGASE COMPONENT HRD3"/>
    <property type="match status" value="1"/>
</dbReference>
<dbReference type="InterPro" id="IPR050767">
    <property type="entry name" value="Sel1_AlgK"/>
</dbReference>
<dbReference type="SMART" id="SM00671">
    <property type="entry name" value="SEL1"/>
    <property type="match status" value="7"/>
</dbReference>
<dbReference type="GeneID" id="300653761"/>
<feature type="signal peptide" evidence="1">
    <location>
        <begin position="1"/>
        <end position="19"/>
    </location>
</feature>
<dbReference type="Pfam" id="PF08238">
    <property type="entry name" value="Sel1"/>
    <property type="match status" value="7"/>
</dbReference>
<organism evidence="2 3">
    <name type="scientific">Pyruvatibacter mobilis</name>
    <dbReference type="NCBI Taxonomy" id="1712261"/>
    <lineage>
        <taxon>Bacteria</taxon>
        <taxon>Pseudomonadati</taxon>
        <taxon>Pseudomonadota</taxon>
        <taxon>Alphaproteobacteria</taxon>
        <taxon>Hyphomicrobiales</taxon>
        <taxon>Parvibaculaceae</taxon>
        <taxon>Pyruvatibacter</taxon>
    </lineage>
</organism>
<comment type="caution">
    <text evidence="2">The sequence shown here is derived from an EMBL/GenBank/DDBJ whole genome shotgun (WGS) entry which is preliminary data.</text>
</comment>
<dbReference type="InterPro" id="IPR006597">
    <property type="entry name" value="Sel1-like"/>
</dbReference>
<sequence>MMPVIAGALLAAAVLPARAETPPDIAPPATERGVKTVSPEVANAVDALKQGEPARAAAFLRTAAENGDPAAQALLGQLYADGNGVERDLFEAGRWLRAAAANGEPTGAYALATLTDDGTLTPPGMDPANREARDSEATRLYLAAANHGSVPGQIETGLRYVRGVGTAQNLTEAARWFGEAADAGSPDAQFNLGALHASGALNDGTPDHATARTWFTRAAELGHADAQYNLGLIAAQGLGGPVDNAVAAKWFKRAADQGVADAQSGLAYLTYQGLGVQKDEAKAAELYAKAADQGHLVAQNRLARLYVMGRGVEADMAEAWKWHSLSTRAGFEDKELDARFAKHLTADDRATGDARVAQWLDGRAAR</sequence>
<dbReference type="Proteomes" id="UP000470384">
    <property type="component" value="Unassembled WGS sequence"/>
</dbReference>
<dbReference type="EMBL" id="WXYQ01000011">
    <property type="protein sequence ID" value="NBG96732.1"/>
    <property type="molecule type" value="Genomic_DNA"/>
</dbReference>
<dbReference type="Gene3D" id="1.25.40.10">
    <property type="entry name" value="Tetratricopeptide repeat domain"/>
    <property type="match status" value="2"/>
</dbReference>
<dbReference type="OrthoDB" id="9816559at2"/>
<evidence type="ECO:0000313" key="2">
    <source>
        <dbReference type="EMBL" id="NBG96732.1"/>
    </source>
</evidence>
<proteinExistence type="predicted"/>